<name>A0AC61SBB4_9EURY</name>
<dbReference type="EMBL" id="QYBA01000096">
    <property type="protein sequence ID" value="TKY91984.1"/>
    <property type="molecule type" value="Genomic_DNA"/>
</dbReference>
<proteinExistence type="predicted"/>
<comment type="caution">
    <text evidence="1">The sequence shown here is derived from an EMBL/GenBank/DDBJ whole genome shotgun (WGS) entry which is preliminary data.</text>
</comment>
<dbReference type="Proteomes" id="UP000315423">
    <property type="component" value="Unassembled WGS sequence"/>
</dbReference>
<evidence type="ECO:0000313" key="1">
    <source>
        <dbReference type="EMBL" id="TKY91984.1"/>
    </source>
</evidence>
<protein>
    <submittedName>
        <fullName evidence="1">Alanyl-tRNA editing protein</fullName>
    </submittedName>
</protein>
<sequence length="239" mass="27215">MEPLYLKDCYLKEFEATVKNVKDDNFIVLDNTAFYPDSGGQPYDTGILIRKDQEFPVVYVGKFDSVISHEVSIQGLCPGDIVNGIINWERRYLFMKYHTACHILSAIIHNETGAQITGNQLGDKKVRVDFSLEDFDRELIQSYESRVNEVIDQGRPVSINIMPREEAFSIPSVVKLKDAFPPDIQQIRVITISGIDQQACGGTHVANTNEIPHIEIFKAENKGKNNRRIYFRFIADQSI</sequence>
<reference evidence="1" key="1">
    <citation type="submission" date="2018-09" db="EMBL/GenBank/DDBJ databases">
        <title>A genomic encyclopedia of anaerobic methanotrophic archaea.</title>
        <authorList>
            <person name="Skennerton C.T."/>
            <person name="Chadwick G.L."/>
            <person name="Laso-Perez R."/>
            <person name="Leu A.O."/>
            <person name="Speth D.R."/>
            <person name="Yu H."/>
            <person name="Morgan-Lang C."/>
            <person name="Hatzenpichler R."/>
            <person name="Goudeau D."/>
            <person name="Malmstrom R."/>
            <person name="Woyke T."/>
            <person name="Hallam S."/>
            <person name="Tyson G.W."/>
            <person name="Wegener G."/>
            <person name="Boetius A."/>
            <person name="Orphan V.J."/>
        </authorList>
    </citation>
    <scope>NUCLEOTIDE SEQUENCE</scope>
    <source>
        <strain evidence="1">CONS3730D10UFb2</strain>
    </source>
</reference>
<gene>
    <name evidence="1" type="ORF">C5S46_03005</name>
</gene>
<organism evidence="1 2">
    <name type="scientific">Candidatus Methanomarinus sp</name>
    <dbReference type="NCBI Taxonomy" id="3386244"/>
    <lineage>
        <taxon>Archaea</taxon>
        <taxon>Methanobacteriati</taxon>
        <taxon>Methanobacteriota</taxon>
        <taxon>Stenosarchaea group</taxon>
        <taxon>Methanomicrobia</taxon>
        <taxon>Methanosarcinales</taxon>
        <taxon>ANME-2 cluster</taxon>
        <taxon>Candidatus Methanocomedenaceae</taxon>
        <taxon>Candidatus Methanomarinus</taxon>
    </lineage>
</organism>
<evidence type="ECO:0000313" key="2">
    <source>
        <dbReference type="Proteomes" id="UP000315423"/>
    </source>
</evidence>
<accession>A0AC61SBB4</accession>